<dbReference type="InterPro" id="IPR018366">
    <property type="entry name" value="CBM2_CS"/>
</dbReference>
<comment type="caution">
    <text evidence="11">The sequence shown here is derived from an EMBL/GenBank/DDBJ whole genome shotgun (WGS) entry which is preliminary data.</text>
</comment>
<dbReference type="Gene3D" id="2.60.40.290">
    <property type="match status" value="1"/>
</dbReference>
<name>A0AA42B9G5_9GAMM</name>
<dbReference type="EC" id="3.2.1.4" evidence="3"/>
<evidence type="ECO:0000256" key="3">
    <source>
        <dbReference type="ARBA" id="ARBA00012601"/>
    </source>
</evidence>
<dbReference type="GO" id="GO:0008810">
    <property type="term" value="F:cellulase activity"/>
    <property type="evidence" value="ECO:0007669"/>
    <property type="project" value="UniProtKB-EC"/>
</dbReference>
<dbReference type="InterPro" id="IPR012291">
    <property type="entry name" value="CBM2_carb-bd_dom_sf"/>
</dbReference>
<dbReference type="InterPro" id="IPR002037">
    <property type="entry name" value="Glyco_hydro_8"/>
</dbReference>
<dbReference type="SMART" id="SM00637">
    <property type="entry name" value="CBD_II"/>
    <property type="match status" value="1"/>
</dbReference>
<protein>
    <recommendedName>
        <fullName evidence="3">cellulase</fullName>
        <ecNumber evidence="3">3.2.1.4</ecNumber>
    </recommendedName>
</protein>
<dbReference type="AlphaFoldDB" id="A0AA42B9G5"/>
<keyword evidence="6" id="KW-0326">Glycosidase</keyword>
<dbReference type="Pfam" id="PF00553">
    <property type="entry name" value="CBM_2"/>
    <property type="match status" value="1"/>
</dbReference>
<dbReference type="PRINTS" id="PR00735">
    <property type="entry name" value="GLHYDRLASE8"/>
</dbReference>
<feature type="signal peptide" evidence="8">
    <location>
        <begin position="1"/>
        <end position="24"/>
    </location>
</feature>
<keyword evidence="7" id="KW-0119">Carbohydrate metabolism</keyword>
<dbReference type="InterPro" id="IPR035986">
    <property type="entry name" value="PKD_dom_sf"/>
</dbReference>
<keyword evidence="4 11" id="KW-0378">Hydrolase</keyword>
<dbReference type="InterPro" id="IPR000601">
    <property type="entry name" value="PKD_dom"/>
</dbReference>
<feature type="chain" id="PRO_5041309850" description="cellulase" evidence="8">
    <location>
        <begin position="25"/>
        <end position="699"/>
    </location>
</feature>
<evidence type="ECO:0000256" key="1">
    <source>
        <dbReference type="ARBA" id="ARBA00000966"/>
    </source>
</evidence>
<evidence type="ECO:0000259" key="10">
    <source>
        <dbReference type="PROSITE" id="PS51173"/>
    </source>
</evidence>
<dbReference type="GO" id="GO:0030247">
    <property type="term" value="F:polysaccharide binding"/>
    <property type="evidence" value="ECO:0007669"/>
    <property type="project" value="UniProtKB-UniRule"/>
</dbReference>
<reference evidence="11 12" key="1">
    <citation type="journal article" date="2013" name="Antonie Van Leeuwenhoek">
        <title>Echinimonas agarilytica gen. nov., sp. nov., a new gammaproteobacterium isolated from the sea urchin Strongylocentrotus intermedius.</title>
        <authorList>
            <person name="Nedashkovskaya O.I."/>
            <person name="Stenkova A.M."/>
            <person name="Zhukova N.V."/>
            <person name="Van Trappen S."/>
            <person name="Lee J.S."/>
            <person name="Kim S.B."/>
        </authorList>
    </citation>
    <scope>NUCLEOTIDE SEQUENCE [LARGE SCALE GENOMIC DNA]</scope>
    <source>
        <strain evidence="11 12">KMM 6351</strain>
    </source>
</reference>
<evidence type="ECO:0000313" key="12">
    <source>
        <dbReference type="Proteomes" id="UP001165393"/>
    </source>
</evidence>
<dbReference type="InterPro" id="IPR022409">
    <property type="entry name" value="PKD/Chitinase_dom"/>
</dbReference>
<evidence type="ECO:0000256" key="2">
    <source>
        <dbReference type="ARBA" id="ARBA00009209"/>
    </source>
</evidence>
<evidence type="ECO:0000259" key="9">
    <source>
        <dbReference type="PROSITE" id="PS50093"/>
    </source>
</evidence>
<dbReference type="PROSITE" id="PS51173">
    <property type="entry name" value="CBM2"/>
    <property type="match status" value="1"/>
</dbReference>
<dbReference type="GO" id="GO:0030245">
    <property type="term" value="P:cellulose catabolic process"/>
    <property type="evidence" value="ECO:0007669"/>
    <property type="project" value="UniProtKB-KW"/>
</dbReference>
<feature type="domain" description="PKD" evidence="9">
    <location>
        <begin position="516"/>
        <end position="600"/>
    </location>
</feature>
<dbReference type="InterPro" id="IPR013783">
    <property type="entry name" value="Ig-like_fold"/>
</dbReference>
<sequence>MKYKSIYSMSGLALALSTPMAAMAATSDFQWPYNQPTNVQFNLADVESSYQVWKAARITATNAGGNGRYRVMGGVNDSSSVSEGIAYGMILTSIFDDQTEFDGLWSFAKDHFDDQNLMHWYIGAPQQYLGTGAATDGDVDMAIALVNACVKYQQGAWTQSALNIDYCADAQDIINNIYDYEVDLPGQVPFSGLDDNLGNELMPGDQWLLQPNYPDGIVNLSYFPPGFFTVFGKFTGQSNKWEAVNQRNYDLVNLVQSKPDNCSGLVPNWNKYNGDVQVVPWQTRNSGWWSYDAARFGWRIAVDAKWYGSDNAIETVNELGSFFATIGVDRIAGEYTMSGARAGDPAWTFFMANAVAPIAAATALSSVDCGEASGSVKSDAQDAYNKLLSVGDGSDYYGSYWRIVSLLLMSGNFPNLYEMANDGSPSVVITSPADGMRLDSGNGIEFIASADDDQGIAAVEFFVNEASAGADTSAPYGVIVDLNDGLSVFTALATDIDGNQSQSSSITVKVGNTAPIAVAELVSVNGLTVNVSGVNSSDADGDDLAYAWNFDGRQDIYDATASFTFADAGEYNISLQVNDGLATSVADVLTVTVEEPLSQNCEYVVMNEWASGFVAEIRITNPSATTVNDWQVAWSYADGSTVSSSWNTVLTGSGPYNASGLSWNANIQPGQTMSFGVQGQKSMLNKPAEIVLVSGAVCQ</sequence>
<evidence type="ECO:0000256" key="5">
    <source>
        <dbReference type="ARBA" id="ARBA00023001"/>
    </source>
</evidence>
<organism evidence="11 12">
    <name type="scientific">Echinimonas agarilytica</name>
    <dbReference type="NCBI Taxonomy" id="1215918"/>
    <lineage>
        <taxon>Bacteria</taxon>
        <taxon>Pseudomonadati</taxon>
        <taxon>Pseudomonadota</taxon>
        <taxon>Gammaproteobacteria</taxon>
        <taxon>Alteromonadales</taxon>
        <taxon>Echinimonadaceae</taxon>
        <taxon>Echinimonas</taxon>
    </lineage>
</organism>
<evidence type="ECO:0000256" key="8">
    <source>
        <dbReference type="SAM" id="SignalP"/>
    </source>
</evidence>
<dbReference type="EMBL" id="JAMQGP010000010">
    <property type="protein sequence ID" value="MCM2681398.1"/>
    <property type="molecule type" value="Genomic_DNA"/>
</dbReference>
<dbReference type="SUPFAM" id="SSF48208">
    <property type="entry name" value="Six-hairpin glycosidases"/>
    <property type="match status" value="1"/>
</dbReference>
<evidence type="ECO:0000313" key="11">
    <source>
        <dbReference type="EMBL" id="MCM2681398.1"/>
    </source>
</evidence>
<dbReference type="PROSITE" id="PS50093">
    <property type="entry name" value="PKD"/>
    <property type="match status" value="1"/>
</dbReference>
<dbReference type="CDD" id="cd00146">
    <property type="entry name" value="PKD"/>
    <property type="match status" value="1"/>
</dbReference>
<evidence type="ECO:0000256" key="6">
    <source>
        <dbReference type="ARBA" id="ARBA00023295"/>
    </source>
</evidence>
<dbReference type="InterPro" id="IPR012341">
    <property type="entry name" value="6hp_glycosidase-like_sf"/>
</dbReference>
<accession>A0AA42B9G5</accession>
<dbReference type="SUPFAM" id="SSF49384">
    <property type="entry name" value="Carbohydrate-binding domain"/>
    <property type="match status" value="1"/>
</dbReference>
<dbReference type="Pfam" id="PF18911">
    <property type="entry name" value="PKD_4"/>
    <property type="match status" value="1"/>
</dbReference>
<dbReference type="InterPro" id="IPR008928">
    <property type="entry name" value="6-hairpin_glycosidase_sf"/>
</dbReference>
<gene>
    <name evidence="11" type="ORF">NAF29_17250</name>
</gene>
<keyword evidence="7" id="KW-0624">Polysaccharide degradation</keyword>
<feature type="domain" description="CBM2" evidence="10">
    <location>
        <begin position="582"/>
        <end position="699"/>
    </location>
</feature>
<evidence type="ECO:0000256" key="7">
    <source>
        <dbReference type="ARBA" id="ARBA00023326"/>
    </source>
</evidence>
<evidence type="ECO:0000256" key="4">
    <source>
        <dbReference type="ARBA" id="ARBA00022801"/>
    </source>
</evidence>
<comment type="catalytic activity">
    <reaction evidence="1">
        <text>Endohydrolysis of (1-&gt;4)-beta-D-glucosidic linkages in cellulose, lichenin and cereal beta-D-glucans.</text>
        <dbReference type="EC" id="3.2.1.4"/>
    </reaction>
</comment>
<keyword evidence="5" id="KW-0136">Cellulose degradation</keyword>
<keyword evidence="8" id="KW-0732">Signal</keyword>
<dbReference type="Proteomes" id="UP001165393">
    <property type="component" value="Unassembled WGS sequence"/>
</dbReference>
<dbReference type="InterPro" id="IPR008965">
    <property type="entry name" value="CBM2/CBM3_carb-bd_dom_sf"/>
</dbReference>
<dbReference type="Pfam" id="PF01270">
    <property type="entry name" value="Glyco_hydro_8"/>
    <property type="match status" value="1"/>
</dbReference>
<proteinExistence type="inferred from homology"/>
<dbReference type="PROSITE" id="PS00561">
    <property type="entry name" value="CBM2_A"/>
    <property type="match status" value="1"/>
</dbReference>
<dbReference type="Pfam" id="PF17957">
    <property type="entry name" value="Big_7"/>
    <property type="match status" value="1"/>
</dbReference>
<keyword evidence="12" id="KW-1185">Reference proteome</keyword>
<dbReference type="Gene3D" id="1.50.10.10">
    <property type="match status" value="1"/>
</dbReference>
<comment type="similarity">
    <text evidence="2">Belongs to the glycosyl hydrolase 8 (cellulase D) family.</text>
</comment>
<dbReference type="SUPFAM" id="SSF49299">
    <property type="entry name" value="PKD domain"/>
    <property type="match status" value="1"/>
</dbReference>
<dbReference type="RefSeq" id="WP_251262879.1">
    <property type="nucleotide sequence ID" value="NZ_JAMQGP010000010.1"/>
</dbReference>
<dbReference type="InterPro" id="IPR001919">
    <property type="entry name" value="CBD2"/>
</dbReference>
<dbReference type="Gene3D" id="2.60.40.10">
    <property type="entry name" value="Immunoglobulins"/>
    <property type="match status" value="2"/>
</dbReference>
<dbReference type="SMART" id="SM00089">
    <property type="entry name" value="PKD"/>
    <property type="match status" value="1"/>
</dbReference>